<dbReference type="Pfam" id="PF26137">
    <property type="entry name" value="Toxin_SdpC"/>
    <property type="match status" value="1"/>
</dbReference>
<sequence length="204" mass="22858">MLFIIQLRKLLLLFTAVTLLITVLVFFNRPYGVKAATKKEFTGEEIYKGVVFGQGPVTKIIPQVWDEEKIEMANSKESKKIINTIISEMKAKDSTYFKRFEQSFKTKDLSVIKQEFENGSTLLKDTIESQDLIAQTNENTPSNNTGNIVVLSGPVSLSNIQALYLINPVILNNVYNVSVLSGLGSNSEFEKEKLIQDISNSIVD</sequence>
<reference evidence="1 2" key="1">
    <citation type="submission" date="2017-09" db="EMBL/GenBank/DDBJ databases">
        <title>Large-scale bioinformatics analysis of Bacillus genomes uncovers conserved roles of natural products in bacterial physiology.</title>
        <authorList>
            <consortium name="Agbiome Team Llc"/>
            <person name="Bleich R.M."/>
            <person name="Grubbs K.J."/>
            <person name="Santa Maria K.C."/>
            <person name="Allen S.E."/>
            <person name="Farag S."/>
            <person name="Shank E.A."/>
            <person name="Bowers A."/>
        </authorList>
    </citation>
    <scope>NUCLEOTIDE SEQUENCE [LARGE SCALE GENOMIC DNA]</scope>
    <source>
        <strain evidence="1 2">AFS089089</strain>
    </source>
</reference>
<name>A0A9X6Y7Z9_BACTU</name>
<proteinExistence type="predicted"/>
<gene>
    <name evidence="1" type="ORF">CON71_29005</name>
</gene>
<comment type="caution">
    <text evidence="1">The sequence shown here is derived from an EMBL/GenBank/DDBJ whole genome shotgun (WGS) entry which is preliminary data.</text>
</comment>
<dbReference type="RefSeq" id="WP_000897367.1">
    <property type="nucleotide sequence ID" value="NZ_CP040783.1"/>
</dbReference>
<evidence type="ECO:0000313" key="1">
    <source>
        <dbReference type="EMBL" id="PEA86615.1"/>
    </source>
</evidence>
<evidence type="ECO:0008006" key="3">
    <source>
        <dbReference type="Google" id="ProtNLM"/>
    </source>
</evidence>
<dbReference type="Proteomes" id="UP000220702">
    <property type="component" value="Unassembled WGS sequence"/>
</dbReference>
<dbReference type="AlphaFoldDB" id="A0A9X6Y7Z9"/>
<dbReference type="EMBL" id="NVNL01000063">
    <property type="protein sequence ID" value="PEA86615.1"/>
    <property type="molecule type" value="Genomic_DNA"/>
</dbReference>
<accession>A0A9X6Y7Z9</accession>
<evidence type="ECO:0000313" key="2">
    <source>
        <dbReference type="Proteomes" id="UP000220702"/>
    </source>
</evidence>
<dbReference type="NCBIfam" id="TIGR04032">
    <property type="entry name" value="toxin_SdpC"/>
    <property type="match status" value="1"/>
</dbReference>
<dbReference type="InterPro" id="IPR023888">
    <property type="entry name" value="SdpC-like"/>
</dbReference>
<protein>
    <recommendedName>
        <fullName evidence="3">Sporulation delaying protein family toxin</fullName>
    </recommendedName>
</protein>
<organism evidence="1 2">
    <name type="scientific">Bacillus thuringiensis</name>
    <dbReference type="NCBI Taxonomy" id="1428"/>
    <lineage>
        <taxon>Bacteria</taxon>
        <taxon>Bacillati</taxon>
        <taxon>Bacillota</taxon>
        <taxon>Bacilli</taxon>
        <taxon>Bacillales</taxon>
        <taxon>Bacillaceae</taxon>
        <taxon>Bacillus</taxon>
        <taxon>Bacillus cereus group</taxon>
    </lineage>
</organism>